<evidence type="ECO:0000256" key="1">
    <source>
        <dbReference type="SAM" id="MobiDB-lite"/>
    </source>
</evidence>
<sequence length="69" mass="8070">MFPENGWQEQEEYPDRCGTAVNWEELTVRRREEEIVPGTDNLDADRTIGGLTEDNPDDLDDRDEKIRMS</sequence>
<name>A0A3N9P2E1_9BACL</name>
<keyword evidence="3" id="KW-1185">Reference proteome</keyword>
<dbReference type="OrthoDB" id="2645739at2"/>
<feature type="region of interest" description="Disordered" evidence="1">
    <location>
        <begin position="35"/>
        <end position="69"/>
    </location>
</feature>
<protein>
    <submittedName>
        <fullName evidence="2">Uncharacterized protein</fullName>
    </submittedName>
</protein>
<proteinExistence type="predicted"/>
<dbReference type="AlphaFoldDB" id="A0A3N9P2E1"/>
<dbReference type="EMBL" id="RQPI01000011">
    <property type="protein sequence ID" value="RQW09909.1"/>
    <property type="molecule type" value="Genomic_DNA"/>
</dbReference>
<comment type="caution">
    <text evidence="2">The sequence shown here is derived from an EMBL/GenBank/DDBJ whole genome shotgun (WGS) entry which is preliminary data.</text>
</comment>
<organism evidence="2 3">
    <name type="scientific">Paenibacillus rhizophilus</name>
    <dbReference type="NCBI Taxonomy" id="1850366"/>
    <lineage>
        <taxon>Bacteria</taxon>
        <taxon>Bacillati</taxon>
        <taxon>Bacillota</taxon>
        <taxon>Bacilli</taxon>
        <taxon>Bacillales</taxon>
        <taxon>Paenibacillaceae</taxon>
        <taxon>Paenibacillus</taxon>
    </lineage>
</organism>
<accession>A0A3N9P2E1</accession>
<dbReference type="Proteomes" id="UP000282529">
    <property type="component" value="Unassembled WGS sequence"/>
</dbReference>
<dbReference type="RefSeq" id="WP_124696830.1">
    <property type="nucleotide sequence ID" value="NZ_JBHUFE010000005.1"/>
</dbReference>
<evidence type="ECO:0000313" key="2">
    <source>
        <dbReference type="EMBL" id="RQW09909.1"/>
    </source>
</evidence>
<reference evidence="2 3" key="1">
    <citation type="submission" date="2018-11" db="EMBL/GenBank/DDBJ databases">
        <title>Genome sequence of strain 7197.</title>
        <authorList>
            <person name="Gao J."/>
            <person name="Sun J."/>
        </authorList>
    </citation>
    <scope>NUCLEOTIDE SEQUENCE [LARGE SCALE GENOMIC DNA]</scope>
    <source>
        <strain evidence="2 3">7197</strain>
    </source>
</reference>
<evidence type="ECO:0000313" key="3">
    <source>
        <dbReference type="Proteomes" id="UP000282529"/>
    </source>
</evidence>
<gene>
    <name evidence="2" type="ORF">EH198_17665</name>
</gene>